<protein>
    <recommendedName>
        <fullName evidence="3">DUF2934 domain-containing protein</fullName>
    </recommendedName>
</protein>
<proteinExistence type="predicted"/>
<gene>
    <name evidence="1" type="ORF">RI060_42850</name>
</gene>
<sequence>MLSIAYAAEPSDEPHFDDYPTTEAYRLAWYTWRAIQRDGRLNPEEHAAQWHVTEHAIINRLYG</sequence>
<geneLocation type="plasmid" evidence="1 2">
    <name>punmamed1</name>
</geneLocation>
<dbReference type="EMBL" id="CP134214">
    <property type="protein sequence ID" value="WND24062.1"/>
    <property type="molecule type" value="Genomic_DNA"/>
</dbReference>
<accession>A0ABY9UMB0</accession>
<keyword evidence="2" id="KW-1185">Reference proteome</keyword>
<evidence type="ECO:0000313" key="2">
    <source>
        <dbReference type="Proteomes" id="UP001249394"/>
    </source>
</evidence>
<keyword evidence="1" id="KW-0614">Plasmid</keyword>
<name>A0ABY9UMB0_STRVL</name>
<organism evidence="1 2">
    <name type="scientific">Streptomyces violaceus</name>
    <name type="common">Streptomyces venezuelae</name>
    <dbReference type="NCBI Taxonomy" id="1936"/>
    <lineage>
        <taxon>Bacteria</taxon>
        <taxon>Bacillati</taxon>
        <taxon>Actinomycetota</taxon>
        <taxon>Actinomycetes</taxon>
        <taxon>Kitasatosporales</taxon>
        <taxon>Streptomycetaceae</taxon>
        <taxon>Streptomyces</taxon>
    </lineage>
</organism>
<evidence type="ECO:0000313" key="1">
    <source>
        <dbReference type="EMBL" id="WND24062.1"/>
    </source>
</evidence>
<dbReference type="Proteomes" id="UP001249394">
    <property type="component" value="Plasmid punmamed1"/>
</dbReference>
<reference evidence="1 2" key="1">
    <citation type="submission" date="2023-09" db="EMBL/GenBank/DDBJ databases">
        <title>The genome sequence of Streptomyces anthocyanicus.</title>
        <authorList>
            <person name="Mo P."/>
        </authorList>
    </citation>
    <scope>NUCLEOTIDE SEQUENCE [LARGE SCALE GENOMIC DNA]</scope>
    <source>
        <strain evidence="1 2">JCM 4387</strain>
        <plasmid evidence="1 2">punmamed1</plasmid>
    </source>
</reference>
<evidence type="ECO:0008006" key="3">
    <source>
        <dbReference type="Google" id="ProtNLM"/>
    </source>
</evidence>